<dbReference type="HAMAP" id="MF_00376">
    <property type="entry name" value="Dephospho_CoA_kinase"/>
    <property type="match status" value="1"/>
</dbReference>
<dbReference type="Gene3D" id="3.40.50.300">
    <property type="entry name" value="P-loop containing nucleotide triphosphate hydrolases"/>
    <property type="match status" value="1"/>
</dbReference>
<dbReference type="GO" id="GO:0015937">
    <property type="term" value="P:coenzyme A biosynthetic process"/>
    <property type="evidence" value="ECO:0007669"/>
    <property type="project" value="UniProtKB-UniRule"/>
</dbReference>
<keyword evidence="5" id="KW-0808">Transferase</keyword>
<dbReference type="UniPathway" id="UPA00241">
    <property type="reaction ID" value="UER00356"/>
</dbReference>
<evidence type="ECO:0000256" key="2">
    <source>
        <dbReference type="ARBA" id="ARBA00022741"/>
    </source>
</evidence>
<dbReference type="CDD" id="cd02022">
    <property type="entry name" value="DPCK"/>
    <property type="match status" value="1"/>
</dbReference>
<dbReference type="GO" id="GO:0005737">
    <property type="term" value="C:cytoplasm"/>
    <property type="evidence" value="ECO:0007669"/>
    <property type="project" value="UniProtKB-SubCell"/>
</dbReference>
<keyword evidence="5 7" id="KW-0418">Kinase</keyword>
<name>A0A096D3F7_9BACT</name>
<dbReference type="InterPro" id="IPR027417">
    <property type="entry name" value="P-loop_NTPase"/>
</dbReference>
<dbReference type="AlphaFoldDB" id="A0A096D3F7"/>
<evidence type="ECO:0000256" key="1">
    <source>
        <dbReference type="ARBA" id="ARBA00009018"/>
    </source>
</evidence>
<dbReference type="GO" id="GO:0005524">
    <property type="term" value="F:ATP binding"/>
    <property type="evidence" value="ECO:0007669"/>
    <property type="project" value="UniProtKB-UniRule"/>
</dbReference>
<evidence type="ECO:0000313" key="7">
    <source>
        <dbReference type="EMBL" id="KGF52064.1"/>
    </source>
</evidence>
<dbReference type="Pfam" id="PF01121">
    <property type="entry name" value="CoaE"/>
    <property type="match status" value="1"/>
</dbReference>
<dbReference type="NCBIfam" id="TIGR00152">
    <property type="entry name" value="dephospho-CoA kinase"/>
    <property type="match status" value="1"/>
</dbReference>
<comment type="pathway">
    <text evidence="5">Cofactor biosynthesis; coenzyme A biosynthesis; CoA from (R)-pantothenate: step 5/5.</text>
</comment>
<organism evidence="7 8">
    <name type="scientific">Prevotella amnii DNF00058</name>
    <dbReference type="NCBI Taxonomy" id="1401066"/>
    <lineage>
        <taxon>Bacteria</taxon>
        <taxon>Pseudomonadati</taxon>
        <taxon>Bacteroidota</taxon>
        <taxon>Bacteroidia</taxon>
        <taxon>Bacteroidales</taxon>
        <taxon>Prevotellaceae</taxon>
        <taxon>Prevotella</taxon>
    </lineage>
</organism>
<evidence type="ECO:0000313" key="8">
    <source>
        <dbReference type="Proteomes" id="UP000029614"/>
    </source>
</evidence>
<comment type="function">
    <text evidence="5">Catalyzes the phosphorylation of the 3'-hydroxyl group of dephosphocoenzyme A to form coenzyme A.</text>
</comment>
<evidence type="ECO:0000256" key="6">
    <source>
        <dbReference type="NCBIfam" id="TIGR00152"/>
    </source>
</evidence>
<proteinExistence type="inferred from homology"/>
<accession>A0A096D3F7</accession>
<keyword evidence="4 5" id="KW-0173">Coenzyme A biosynthesis</keyword>
<dbReference type="PANTHER" id="PTHR10695">
    <property type="entry name" value="DEPHOSPHO-COA KINASE-RELATED"/>
    <property type="match status" value="1"/>
</dbReference>
<keyword evidence="3 5" id="KW-0067">ATP-binding</keyword>
<reference evidence="7 8" key="1">
    <citation type="submission" date="2014-07" db="EMBL/GenBank/DDBJ databases">
        <authorList>
            <person name="McCorrison J."/>
            <person name="Sanka R."/>
            <person name="Torralba M."/>
            <person name="Gillis M."/>
            <person name="Haft D.H."/>
            <person name="Methe B."/>
            <person name="Sutton G."/>
            <person name="Nelson K.E."/>
        </authorList>
    </citation>
    <scope>NUCLEOTIDE SEQUENCE [LARGE SCALE GENOMIC DNA]</scope>
    <source>
        <strain evidence="7 8">DNF00058</strain>
    </source>
</reference>
<evidence type="ECO:0000256" key="5">
    <source>
        <dbReference type="HAMAP-Rule" id="MF_00376"/>
    </source>
</evidence>
<gene>
    <name evidence="5" type="primary">coaE</name>
    <name evidence="7" type="ORF">HMPREF9302_05225</name>
</gene>
<dbReference type="PROSITE" id="PS51219">
    <property type="entry name" value="DPCK"/>
    <property type="match status" value="1"/>
</dbReference>
<comment type="subcellular location">
    <subcellularLocation>
        <location evidence="5">Cytoplasm</location>
    </subcellularLocation>
</comment>
<dbReference type="Proteomes" id="UP000029614">
    <property type="component" value="Unassembled WGS sequence"/>
</dbReference>
<keyword evidence="2 5" id="KW-0547">Nucleotide-binding</keyword>
<keyword evidence="5" id="KW-0963">Cytoplasm</keyword>
<comment type="caution">
    <text evidence="7">The sequence shown here is derived from an EMBL/GenBank/DDBJ whole genome shotgun (WGS) entry which is preliminary data.</text>
</comment>
<dbReference type="InterPro" id="IPR001977">
    <property type="entry name" value="Depp_CoAkinase"/>
</dbReference>
<dbReference type="PANTHER" id="PTHR10695:SF46">
    <property type="entry name" value="BIFUNCTIONAL COENZYME A SYNTHASE-RELATED"/>
    <property type="match status" value="1"/>
</dbReference>
<comment type="catalytic activity">
    <reaction evidence="5">
        <text>3'-dephospho-CoA + ATP = ADP + CoA + H(+)</text>
        <dbReference type="Rhea" id="RHEA:18245"/>
        <dbReference type="ChEBI" id="CHEBI:15378"/>
        <dbReference type="ChEBI" id="CHEBI:30616"/>
        <dbReference type="ChEBI" id="CHEBI:57287"/>
        <dbReference type="ChEBI" id="CHEBI:57328"/>
        <dbReference type="ChEBI" id="CHEBI:456216"/>
        <dbReference type="EC" id="2.7.1.24"/>
    </reaction>
</comment>
<protein>
    <recommendedName>
        <fullName evidence="5 6">Dephospho-CoA kinase</fullName>
        <ecNumber evidence="5 6">2.7.1.24</ecNumber>
    </recommendedName>
    <alternativeName>
        <fullName evidence="5">Dephosphocoenzyme A kinase</fullName>
    </alternativeName>
</protein>
<dbReference type="GO" id="GO:0004140">
    <property type="term" value="F:dephospho-CoA kinase activity"/>
    <property type="evidence" value="ECO:0007669"/>
    <property type="project" value="UniProtKB-UniRule"/>
</dbReference>
<dbReference type="EC" id="2.7.1.24" evidence="5 6"/>
<dbReference type="SUPFAM" id="SSF52540">
    <property type="entry name" value="P-loop containing nucleoside triphosphate hydrolases"/>
    <property type="match status" value="1"/>
</dbReference>
<evidence type="ECO:0000256" key="3">
    <source>
        <dbReference type="ARBA" id="ARBA00022840"/>
    </source>
</evidence>
<keyword evidence="8" id="KW-1185">Reference proteome</keyword>
<comment type="similarity">
    <text evidence="1 5">Belongs to the CoaE family.</text>
</comment>
<dbReference type="EMBL" id="JRNU01000018">
    <property type="protein sequence ID" value="KGF52064.1"/>
    <property type="molecule type" value="Genomic_DNA"/>
</dbReference>
<evidence type="ECO:0000256" key="4">
    <source>
        <dbReference type="ARBA" id="ARBA00022993"/>
    </source>
</evidence>
<sequence length="192" mass="21478">MKIAITGGIGSGKSYVCKLLQQRGIAVYDSDARAKRLMSSSAVIQQQLSNLVGKNVFVNGILQKAVLTRYLLSDSQHVKAINDIVHPVVATDFISSGYDWIESAIFFDSGFDKRIKIDKVVCVTAPEKVRIYRIMCRDNITEDKARAWLKRQLPQCEILARSNYNIINDGKKDLDKQISAILASLQKDSKNI</sequence>
<dbReference type="RefSeq" id="WP_036855351.1">
    <property type="nucleotide sequence ID" value="NZ_JRNU01000018.1"/>
</dbReference>
<dbReference type="OrthoDB" id="9812943at2"/>
<feature type="binding site" evidence="5">
    <location>
        <begin position="10"/>
        <end position="15"/>
    </location>
    <ligand>
        <name>ATP</name>
        <dbReference type="ChEBI" id="CHEBI:30616"/>
    </ligand>
</feature>